<keyword evidence="5" id="KW-0378">Hydrolase</keyword>
<evidence type="ECO:0000256" key="1">
    <source>
        <dbReference type="ARBA" id="ARBA00022679"/>
    </source>
</evidence>
<dbReference type="AlphaFoldDB" id="A0A0W0F5A2"/>
<dbReference type="InterPro" id="IPR041373">
    <property type="entry name" value="RT_RNaseH"/>
</dbReference>
<evidence type="ECO:0000256" key="5">
    <source>
        <dbReference type="ARBA" id="ARBA00022801"/>
    </source>
</evidence>
<dbReference type="GO" id="GO:0003964">
    <property type="term" value="F:RNA-directed DNA polymerase activity"/>
    <property type="evidence" value="ECO:0007669"/>
    <property type="project" value="UniProtKB-KW"/>
</dbReference>
<reference evidence="8 9" key="1">
    <citation type="submission" date="2015-12" db="EMBL/GenBank/DDBJ databases">
        <title>Draft genome sequence of Moniliophthora roreri, the causal agent of frosty pod rot of cacao.</title>
        <authorList>
            <person name="Aime M.C."/>
            <person name="Diaz-Valderrama J.R."/>
            <person name="Kijpornyongpan T."/>
            <person name="Phillips-Mora W."/>
        </authorList>
    </citation>
    <scope>NUCLEOTIDE SEQUENCE [LARGE SCALE GENOMIC DNA]</scope>
    <source>
        <strain evidence="8 9">MCA 2952</strain>
    </source>
</reference>
<organism evidence="8 9">
    <name type="scientific">Moniliophthora roreri</name>
    <name type="common">Frosty pod rot fungus</name>
    <name type="synonym">Monilia roreri</name>
    <dbReference type="NCBI Taxonomy" id="221103"/>
    <lineage>
        <taxon>Eukaryota</taxon>
        <taxon>Fungi</taxon>
        <taxon>Dikarya</taxon>
        <taxon>Basidiomycota</taxon>
        <taxon>Agaricomycotina</taxon>
        <taxon>Agaricomycetes</taxon>
        <taxon>Agaricomycetidae</taxon>
        <taxon>Agaricales</taxon>
        <taxon>Marasmiineae</taxon>
        <taxon>Marasmiaceae</taxon>
        <taxon>Moniliophthora</taxon>
    </lineage>
</organism>
<accession>A0A0W0F5A2</accession>
<dbReference type="GO" id="GO:0004519">
    <property type="term" value="F:endonuclease activity"/>
    <property type="evidence" value="ECO:0007669"/>
    <property type="project" value="UniProtKB-KW"/>
</dbReference>
<dbReference type="PANTHER" id="PTHR34072:SF52">
    <property type="entry name" value="RIBONUCLEASE H"/>
    <property type="match status" value="1"/>
</dbReference>
<keyword evidence="6 8" id="KW-0695">RNA-directed DNA polymerase</keyword>
<sequence>MLDTDKPFIIEVDALKWAMGAVLKQQGVDSEWHPCGYLLKSLTAMEQNYEIYNRELLAIVWALAEWRHYLRGKYKVVVLLDYRNLMYFWMAQKLNRWQARWSLFLSEFELTLMHVPGKQMTQADTLLRCSNEQEDNDNNNNNVILLSECLFIKRINLELGNKIKQQLGPDDFHKMALEMLLTQGVLPIKSALADWEIKDDLLFFKGKVYVPNKKLRRTIV</sequence>
<evidence type="ECO:0000256" key="3">
    <source>
        <dbReference type="ARBA" id="ARBA00022722"/>
    </source>
</evidence>
<dbReference type="eggNOG" id="KOG0017">
    <property type="taxonomic scope" value="Eukaryota"/>
</dbReference>
<dbReference type="GO" id="GO:0016787">
    <property type="term" value="F:hydrolase activity"/>
    <property type="evidence" value="ECO:0007669"/>
    <property type="project" value="UniProtKB-KW"/>
</dbReference>
<gene>
    <name evidence="8" type="ORF">WG66_16095</name>
</gene>
<keyword evidence="2" id="KW-0548">Nucleotidyltransferase</keyword>
<proteinExistence type="predicted"/>
<keyword evidence="1" id="KW-0808">Transferase</keyword>
<feature type="domain" description="Reverse transcriptase RNase H-like" evidence="7">
    <location>
        <begin position="3"/>
        <end position="108"/>
    </location>
</feature>
<evidence type="ECO:0000256" key="6">
    <source>
        <dbReference type="ARBA" id="ARBA00022918"/>
    </source>
</evidence>
<dbReference type="SUPFAM" id="SSF56672">
    <property type="entry name" value="DNA/RNA polymerases"/>
    <property type="match status" value="1"/>
</dbReference>
<keyword evidence="3" id="KW-0540">Nuclease</keyword>
<comment type="caution">
    <text evidence="8">The sequence shown here is derived from an EMBL/GenBank/DDBJ whole genome shotgun (WGS) entry which is preliminary data.</text>
</comment>
<evidence type="ECO:0000259" key="7">
    <source>
        <dbReference type="Pfam" id="PF17917"/>
    </source>
</evidence>
<evidence type="ECO:0000313" key="8">
    <source>
        <dbReference type="EMBL" id="KTB31346.1"/>
    </source>
</evidence>
<protein>
    <submittedName>
        <fullName evidence="8">Putative reverse transcriptase-rnase h-integrase</fullName>
    </submittedName>
</protein>
<dbReference type="Pfam" id="PF17917">
    <property type="entry name" value="RT_RNaseH"/>
    <property type="match status" value="1"/>
</dbReference>
<evidence type="ECO:0000256" key="2">
    <source>
        <dbReference type="ARBA" id="ARBA00022695"/>
    </source>
</evidence>
<dbReference type="CDD" id="cd09274">
    <property type="entry name" value="RNase_HI_RT_Ty3"/>
    <property type="match status" value="1"/>
</dbReference>
<dbReference type="Proteomes" id="UP000054988">
    <property type="component" value="Unassembled WGS sequence"/>
</dbReference>
<dbReference type="Gene3D" id="3.10.20.370">
    <property type="match status" value="1"/>
</dbReference>
<evidence type="ECO:0000313" key="9">
    <source>
        <dbReference type="Proteomes" id="UP000054988"/>
    </source>
</evidence>
<keyword evidence="4" id="KW-0255">Endonuclease</keyword>
<dbReference type="InterPro" id="IPR043502">
    <property type="entry name" value="DNA/RNA_pol_sf"/>
</dbReference>
<dbReference type="FunFam" id="3.10.20.370:FF:000001">
    <property type="entry name" value="Retrovirus-related Pol polyprotein from transposon 17.6-like protein"/>
    <property type="match status" value="1"/>
</dbReference>
<dbReference type="EMBL" id="LATX01002333">
    <property type="protein sequence ID" value="KTB31346.1"/>
    <property type="molecule type" value="Genomic_DNA"/>
</dbReference>
<dbReference type="PANTHER" id="PTHR34072">
    <property type="entry name" value="ENZYMATIC POLYPROTEIN-RELATED"/>
    <property type="match status" value="1"/>
</dbReference>
<evidence type="ECO:0000256" key="4">
    <source>
        <dbReference type="ARBA" id="ARBA00022759"/>
    </source>
</evidence>
<name>A0A0W0F5A2_MONRR</name>